<name>A0ABV8H0C6_9BACI</name>
<keyword evidence="2" id="KW-1185">Reference proteome</keyword>
<protein>
    <submittedName>
        <fullName evidence="1">Uncharacterized protein</fullName>
    </submittedName>
</protein>
<dbReference type="RefSeq" id="WP_379497084.1">
    <property type="nucleotide sequence ID" value="NZ_JBHSAO010000008.1"/>
</dbReference>
<dbReference type="EMBL" id="JBHSAO010000008">
    <property type="protein sequence ID" value="MFC4024596.1"/>
    <property type="molecule type" value="Genomic_DNA"/>
</dbReference>
<evidence type="ECO:0000313" key="1">
    <source>
        <dbReference type="EMBL" id="MFC4024596.1"/>
    </source>
</evidence>
<dbReference type="Proteomes" id="UP001595772">
    <property type="component" value="Unassembled WGS sequence"/>
</dbReference>
<reference evidence="2" key="1">
    <citation type="journal article" date="2019" name="Int. J. Syst. Evol. Microbiol.">
        <title>The Global Catalogue of Microorganisms (GCM) 10K type strain sequencing project: providing services to taxonomists for standard genome sequencing and annotation.</title>
        <authorList>
            <consortium name="The Broad Institute Genomics Platform"/>
            <consortium name="The Broad Institute Genome Sequencing Center for Infectious Disease"/>
            <person name="Wu L."/>
            <person name="Ma J."/>
        </authorList>
    </citation>
    <scope>NUCLEOTIDE SEQUENCE [LARGE SCALE GENOMIC DNA]</scope>
    <source>
        <strain evidence="2">IBRC-M 10703</strain>
    </source>
</reference>
<gene>
    <name evidence="1" type="ORF">ACFOUV_12395</name>
</gene>
<organism evidence="1 2">
    <name type="scientific">Oceanobacillus longus</name>
    <dbReference type="NCBI Taxonomy" id="930120"/>
    <lineage>
        <taxon>Bacteria</taxon>
        <taxon>Bacillati</taxon>
        <taxon>Bacillota</taxon>
        <taxon>Bacilli</taxon>
        <taxon>Bacillales</taxon>
        <taxon>Bacillaceae</taxon>
        <taxon>Oceanobacillus</taxon>
    </lineage>
</organism>
<proteinExistence type="predicted"/>
<accession>A0ABV8H0C6</accession>
<sequence>MKDKTEIFIEELEYMLTENIFTEPTDVEIRRFIQEINADEINIMDYRKKISAEEYGEDMVWAINKAYKKLS</sequence>
<evidence type="ECO:0000313" key="2">
    <source>
        <dbReference type="Proteomes" id="UP001595772"/>
    </source>
</evidence>
<comment type="caution">
    <text evidence="1">The sequence shown here is derived from an EMBL/GenBank/DDBJ whole genome shotgun (WGS) entry which is preliminary data.</text>
</comment>